<dbReference type="Pfam" id="PF13560">
    <property type="entry name" value="HTH_31"/>
    <property type="match status" value="1"/>
</dbReference>
<dbReference type="Gene3D" id="1.10.260.40">
    <property type="entry name" value="lambda repressor-like DNA-binding domains"/>
    <property type="match status" value="1"/>
</dbReference>
<dbReference type="Proteomes" id="UP000315673">
    <property type="component" value="Chromosome"/>
</dbReference>
<name>A0A5B8LGQ6_9SPHN</name>
<gene>
    <name evidence="2" type="ORF">FPZ24_08270</name>
</gene>
<accession>A0A5B8LGQ6</accession>
<dbReference type="KEGG" id="spai:FPZ24_08270"/>
<dbReference type="RefSeq" id="WP_146570963.1">
    <property type="nucleotide sequence ID" value="NZ_CP042306.1"/>
</dbReference>
<reference evidence="2 3" key="1">
    <citation type="submission" date="2019-07" db="EMBL/GenBank/DDBJ databases">
        <title>Full genome sequence of Sphingomonas sp. 4R-6-7(HKS19).</title>
        <authorList>
            <person name="Im W.-T."/>
        </authorList>
    </citation>
    <scope>NUCLEOTIDE SEQUENCE [LARGE SCALE GENOMIC DNA]</scope>
    <source>
        <strain evidence="2 3">HKS19</strain>
    </source>
</reference>
<evidence type="ECO:0000313" key="2">
    <source>
        <dbReference type="EMBL" id="QDZ07478.1"/>
    </source>
</evidence>
<sequence>MQDVRTIRRELGVTQNELAGLLGLNQSTISRLEGGALAVDERTVLALEALRARKAAEREPPTETQAHAA</sequence>
<dbReference type="AlphaFoldDB" id="A0A5B8LGQ6"/>
<dbReference type="EMBL" id="CP042306">
    <property type="protein sequence ID" value="QDZ07478.1"/>
    <property type="molecule type" value="Genomic_DNA"/>
</dbReference>
<keyword evidence="3" id="KW-1185">Reference proteome</keyword>
<evidence type="ECO:0000313" key="3">
    <source>
        <dbReference type="Proteomes" id="UP000315673"/>
    </source>
</evidence>
<dbReference type="InterPro" id="IPR010982">
    <property type="entry name" value="Lambda_DNA-bd_dom_sf"/>
</dbReference>
<dbReference type="SUPFAM" id="SSF47413">
    <property type="entry name" value="lambda repressor-like DNA-binding domains"/>
    <property type="match status" value="1"/>
</dbReference>
<dbReference type="OrthoDB" id="7597345at2"/>
<feature type="domain" description="HTH cro/C1-type" evidence="1">
    <location>
        <begin position="4"/>
        <end position="35"/>
    </location>
</feature>
<protein>
    <submittedName>
        <fullName evidence="2">Helix-turn-helix domain-containing protein</fullName>
    </submittedName>
</protein>
<evidence type="ECO:0000259" key="1">
    <source>
        <dbReference type="PROSITE" id="PS50943"/>
    </source>
</evidence>
<dbReference type="GO" id="GO:0003677">
    <property type="term" value="F:DNA binding"/>
    <property type="evidence" value="ECO:0007669"/>
    <property type="project" value="InterPro"/>
</dbReference>
<dbReference type="CDD" id="cd00093">
    <property type="entry name" value="HTH_XRE"/>
    <property type="match status" value="1"/>
</dbReference>
<dbReference type="SMART" id="SM00530">
    <property type="entry name" value="HTH_XRE"/>
    <property type="match status" value="1"/>
</dbReference>
<dbReference type="InterPro" id="IPR001387">
    <property type="entry name" value="Cro/C1-type_HTH"/>
</dbReference>
<proteinExistence type="predicted"/>
<dbReference type="PROSITE" id="PS50943">
    <property type="entry name" value="HTH_CROC1"/>
    <property type="match status" value="1"/>
</dbReference>
<organism evidence="2 3">
    <name type="scientific">Sphingomonas panacisoli</name>
    <dbReference type="NCBI Taxonomy" id="1813879"/>
    <lineage>
        <taxon>Bacteria</taxon>
        <taxon>Pseudomonadati</taxon>
        <taxon>Pseudomonadota</taxon>
        <taxon>Alphaproteobacteria</taxon>
        <taxon>Sphingomonadales</taxon>
        <taxon>Sphingomonadaceae</taxon>
        <taxon>Sphingomonas</taxon>
    </lineage>
</organism>